<evidence type="ECO:0000256" key="2">
    <source>
        <dbReference type="SAM" id="MobiDB-lite"/>
    </source>
</evidence>
<dbReference type="Proteomes" id="UP000000561">
    <property type="component" value="Chromosome 7"/>
</dbReference>
<dbReference type="GO" id="GO:0016281">
    <property type="term" value="C:eukaryotic translation initiation factor 4F complex"/>
    <property type="evidence" value="ECO:0000318"/>
    <property type="project" value="GO_Central"/>
</dbReference>
<feature type="compositionally biased region" description="Polar residues" evidence="2">
    <location>
        <begin position="592"/>
        <end position="616"/>
    </location>
</feature>
<dbReference type="STRING" id="237631.A0A0D1DYE2"/>
<feature type="region of interest" description="Disordered" evidence="2">
    <location>
        <begin position="472"/>
        <end position="557"/>
    </location>
</feature>
<dbReference type="VEuPathDB" id="FungiDB:UMAG_03067"/>
<feature type="compositionally biased region" description="Low complexity" evidence="2">
    <location>
        <begin position="502"/>
        <end position="514"/>
    </location>
</feature>
<protein>
    <recommendedName>
        <fullName evidence="5">CDC33-translation initiation factor eIF4E</fullName>
    </recommendedName>
</protein>
<dbReference type="SUPFAM" id="SSF55418">
    <property type="entry name" value="eIF4e-like"/>
    <property type="match status" value="1"/>
</dbReference>
<feature type="compositionally biased region" description="Low complexity" evidence="2">
    <location>
        <begin position="225"/>
        <end position="235"/>
    </location>
</feature>
<dbReference type="GO" id="GO:0000340">
    <property type="term" value="F:RNA 7-methylguanosine cap binding"/>
    <property type="evidence" value="ECO:0000318"/>
    <property type="project" value="GO_Central"/>
</dbReference>
<organism evidence="3 4">
    <name type="scientific">Mycosarcoma maydis</name>
    <name type="common">Corn smut fungus</name>
    <name type="synonym">Ustilago maydis</name>
    <dbReference type="NCBI Taxonomy" id="5270"/>
    <lineage>
        <taxon>Eukaryota</taxon>
        <taxon>Fungi</taxon>
        <taxon>Dikarya</taxon>
        <taxon>Basidiomycota</taxon>
        <taxon>Ustilaginomycotina</taxon>
        <taxon>Ustilaginomycetes</taxon>
        <taxon>Ustilaginales</taxon>
        <taxon>Ustilaginaceae</taxon>
        <taxon>Mycosarcoma</taxon>
    </lineage>
</organism>
<accession>A0A0D1DYE2</accession>
<dbReference type="PANTHER" id="PTHR11960">
    <property type="entry name" value="EUKARYOTIC TRANSLATION INITIATION FACTOR 4E RELATED"/>
    <property type="match status" value="1"/>
</dbReference>
<feature type="compositionally biased region" description="Low complexity" evidence="2">
    <location>
        <begin position="1"/>
        <end position="13"/>
    </location>
</feature>
<feature type="region of interest" description="Disordered" evidence="2">
    <location>
        <begin position="106"/>
        <end position="235"/>
    </location>
</feature>
<dbReference type="KEGG" id="uma:UMAG_03067"/>
<dbReference type="GeneID" id="23563642"/>
<dbReference type="GO" id="GO:0006413">
    <property type="term" value="P:translational initiation"/>
    <property type="evidence" value="ECO:0000318"/>
    <property type="project" value="GO_Central"/>
</dbReference>
<evidence type="ECO:0000313" key="4">
    <source>
        <dbReference type="Proteomes" id="UP000000561"/>
    </source>
</evidence>
<dbReference type="EMBL" id="CM003146">
    <property type="protein sequence ID" value="KIS69089.1"/>
    <property type="molecule type" value="Genomic_DNA"/>
</dbReference>
<keyword evidence="4" id="KW-1185">Reference proteome</keyword>
<keyword evidence="1" id="KW-0396">Initiation factor</keyword>
<dbReference type="Gene3D" id="3.30.760.10">
    <property type="entry name" value="RNA Cap, Translation Initiation Factor Eif4e"/>
    <property type="match status" value="1"/>
</dbReference>
<dbReference type="InParanoid" id="A0A0D1DYE2"/>
<dbReference type="GO" id="GO:0003743">
    <property type="term" value="F:translation initiation factor activity"/>
    <property type="evidence" value="ECO:0000318"/>
    <property type="project" value="GO_Central"/>
</dbReference>
<dbReference type="InterPro" id="IPR001040">
    <property type="entry name" value="TIF_eIF_4E"/>
</dbReference>
<reference evidence="3 4" key="1">
    <citation type="journal article" date="2006" name="Nature">
        <title>Insights from the genome of the biotrophic fungal plant pathogen Ustilago maydis.</title>
        <authorList>
            <person name="Kamper J."/>
            <person name="Kahmann R."/>
            <person name="Bolker M."/>
            <person name="Ma L.J."/>
            <person name="Brefort T."/>
            <person name="Saville B.J."/>
            <person name="Banuett F."/>
            <person name="Kronstad J.W."/>
            <person name="Gold S.E."/>
            <person name="Muller O."/>
            <person name="Perlin M.H."/>
            <person name="Wosten H.A."/>
            <person name="de Vries R."/>
            <person name="Ruiz-Herrera J."/>
            <person name="Reynaga-Pena C.G."/>
            <person name="Snetselaar K."/>
            <person name="McCann M."/>
            <person name="Perez-Martin J."/>
            <person name="Feldbrugge M."/>
            <person name="Basse C.W."/>
            <person name="Steinberg G."/>
            <person name="Ibeas J.I."/>
            <person name="Holloman W."/>
            <person name="Guzman P."/>
            <person name="Farman M."/>
            <person name="Stajich J.E."/>
            <person name="Sentandreu R."/>
            <person name="Gonzalez-Prieto J.M."/>
            <person name="Kennell J.C."/>
            <person name="Molina L."/>
            <person name="Schirawski J."/>
            <person name="Mendoza-Mendoza A."/>
            <person name="Greilinger D."/>
            <person name="Munch K."/>
            <person name="Rossel N."/>
            <person name="Scherer M."/>
            <person name="Vranes M."/>
            <person name="Ladendorf O."/>
            <person name="Vincon V."/>
            <person name="Fuchs U."/>
            <person name="Sandrock B."/>
            <person name="Meng S."/>
            <person name="Ho E.C."/>
            <person name="Cahill M.J."/>
            <person name="Boyce K.J."/>
            <person name="Klose J."/>
            <person name="Klosterman S.J."/>
            <person name="Deelstra H.J."/>
            <person name="Ortiz-Castellanos L."/>
            <person name="Li W."/>
            <person name="Sanchez-Alonso P."/>
            <person name="Schreier P.H."/>
            <person name="Hauser-Hahn I."/>
            <person name="Vaupel M."/>
            <person name="Koopmann E."/>
            <person name="Friedrich G."/>
            <person name="Voss H."/>
            <person name="Schluter T."/>
            <person name="Margolis J."/>
            <person name="Platt D."/>
            <person name="Swimmer C."/>
            <person name="Gnirke A."/>
            <person name="Chen F."/>
            <person name="Vysotskaia V."/>
            <person name="Mannhaupt G."/>
            <person name="Guldener U."/>
            <person name="Munsterkotter M."/>
            <person name="Haase D."/>
            <person name="Oesterheld M."/>
            <person name="Mewes H.W."/>
            <person name="Mauceli E.W."/>
            <person name="DeCaprio D."/>
            <person name="Wade C.M."/>
            <person name="Butler J."/>
            <person name="Young S."/>
            <person name="Jaffe D.B."/>
            <person name="Calvo S."/>
            <person name="Nusbaum C."/>
            <person name="Galagan J."/>
            <person name="Birren B.W."/>
        </authorList>
    </citation>
    <scope>NUCLEOTIDE SEQUENCE [LARGE SCALE GENOMIC DNA]</scope>
    <source>
        <strain evidence="4">DSM 14603 / FGSC 9021 / UM521</strain>
    </source>
</reference>
<proteinExistence type="inferred from homology"/>
<keyword evidence="1" id="KW-0694">RNA-binding</keyword>
<feature type="compositionally biased region" description="Polar residues" evidence="2">
    <location>
        <begin position="174"/>
        <end position="189"/>
    </location>
</feature>
<gene>
    <name evidence="3" type="ORF">UMAG_03067</name>
</gene>
<feature type="region of interest" description="Disordered" evidence="2">
    <location>
        <begin position="1"/>
        <end position="31"/>
    </location>
</feature>
<dbReference type="eggNOG" id="KOG1669">
    <property type="taxonomic scope" value="Eukaryota"/>
</dbReference>
<name>A0A0D1DYE2_MYCMD</name>
<evidence type="ECO:0000313" key="3">
    <source>
        <dbReference type="EMBL" id="KIS69089.1"/>
    </source>
</evidence>
<dbReference type="InterPro" id="IPR023398">
    <property type="entry name" value="TIF_eIF4e-like"/>
</dbReference>
<feature type="compositionally biased region" description="Polar residues" evidence="2">
    <location>
        <begin position="109"/>
        <end position="121"/>
    </location>
</feature>
<feature type="region of interest" description="Disordered" evidence="2">
    <location>
        <begin position="42"/>
        <end position="61"/>
    </location>
</feature>
<dbReference type="OrthoDB" id="590761at2759"/>
<feature type="compositionally biased region" description="Polar residues" evidence="2">
    <location>
        <begin position="42"/>
        <end position="57"/>
    </location>
</feature>
<dbReference type="Pfam" id="PF01652">
    <property type="entry name" value="IF4E"/>
    <property type="match status" value="1"/>
</dbReference>
<feature type="region of interest" description="Disordered" evidence="2">
    <location>
        <begin position="580"/>
        <end position="636"/>
    </location>
</feature>
<dbReference type="RefSeq" id="XP_011389432.1">
    <property type="nucleotide sequence ID" value="XM_011391130.1"/>
</dbReference>
<dbReference type="AlphaFoldDB" id="A0A0D1DYE2"/>
<feature type="region of interest" description="Disordered" evidence="2">
    <location>
        <begin position="66"/>
        <end position="85"/>
    </location>
</feature>
<evidence type="ECO:0000256" key="1">
    <source>
        <dbReference type="RuleBase" id="RU004374"/>
    </source>
</evidence>
<keyword evidence="1" id="KW-0648">Protein biosynthesis</keyword>
<dbReference type="PANTHER" id="PTHR11960:SF73">
    <property type="entry name" value="TRANSLATION INITIATION FACTOR 4E, PUTATIVE-RELATED"/>
    <property type="match status" value="1"/>
</dbReference>
<dbReference type="OMA" id="TANETHH"/>
<sequence>MTSTSIRTSSMRIAQPQQPPSQHDENAMPSSFCSSQVAATASTFGSMGRTRSPSKLPTLSDIAARLNRDKESINPNSGSPIKPHRLELTGRIANSPKMPQLYDRKAAVLSTSPSKMSSPADTQHKHEKATVCSSPPKVPSSGTSSPNKRMLAKGLPSLEEIRDRMSKKGLAAGSDQTSPELASTPSSPSKVPAAEDRSVQSESKPSPVQALVAHPVKVESNPTTSDASKSASRVAARSLSIAPTVKLTHPLPPSPAAKPACHPLQHEWTLFFDCRTAGAPSTPTFAPNCRPLSLPHTPTQAASTWEANLRTIGTYPSVETFLSCFAQLRRPSQLERHSTYHCFKDGIKPMWEDTRNAQGGKWTLTFRHRHPALVDRSWLWLVLGLIGEDMDEADETCGAVCSARPRGDRISLWVRDRSDVEKVNRIGRKMISLLGVENEPGISLEFSAHSERSDELKCERLYSLHNPMQMARTPTMSTFGDSAKLASSAVDSPPSPRAKTRTSTSPTPNNSSSSEPYARLTGQTPQNTVGGGMFRSRSPAMPSCSTAGLPTPPPTGAIGALGHSLGLGLGLGLGGNNTPAANTNDAKAGMSPLSQQSSETSAFSWRTNTANRTLSPQRKKGTTDGMRSRSTSPFKA</sequence>
<evidence type="ECO:0008006" key="5">
    <source>
        <dbReference type="Google" id="ProtNLM"/>
    </source>
</evidence>
<comment type="similarity">
    <text evidence="1">Belongs to the eukaryotic initiation factor 4E family.</text>
</comment>